<feature type="transmembrane region" description="Helical" evidence="1">
    <location>
        <begin position="210"/>
        <end position="227"/>
    </location>
</feature>
<feature type="transmembrane region" description="Helical" evidence="1">
    <location>
        <begin position="82"/>
        <end position="101"/>
    </location>
</feature>
<feature type="transmembrane region" description="Helical" evidence="1">
    <location>
        <begin position="135"/>
        <end position="161"/>
    </location>
</feature>
<name>A0A2I5KRE3_STRSU</name>
<feature type="transmembrane region" description="Helical" evidence="1">
    <location>
        <begin position="7"/>
        <end position="25"/>
    </location>
</feature>
<feature type="transmembrane region" description="Helical" evidence="1">
    <location>
        <begin position="57"/>
        <end position="76"/>
    </location>
</feature>
<gene>
    <name evidence="2" type="ORF">CWI26_10805</name>
</gene>
<protein>
    <submittedName>
        <fullName evidence="2">Uncharacterized protein</fullName>
    </submittedName>
</protein>
<accession>A0A2I5KRE3</accession>
<dbReference type="Proteomes" id="UP000231863">
    <property type="component" value="Chromosome"/>
</dbReference>
<keyword evidence="1" id="KW-1133">Transmembrane helix</keyword>
<evidence type="ECO:0000313" key="3">
    <source>
        <dbReference type="Proteomes" id="UP000231863"/>
    </source>
</evidence>
<sequence length="249" mass="27875">MIQKINILQAILIILILALLTFSGLRSEVSGLVLAGITFIYVLSAVPLYYTRSKLVHILLSINSLFLLCLCLSWGFLLPSYVSAGIVCLVGALQFFICFLLDKESASDLQEELRHVQAFESKIDKNGQLSSLTKISYGLMLASLLVQSFVPTLFLLFLLVVKYLVDCYARVKLVELVRGSLLLNHLVGLILLEQLVYIGLFCLLWTGSHMALYVGVLVFSNFLIPLLKQREYRLSRQIIAGKEQDSPDL</sequence>
<keyword evidence="1" id="KW-0472">Membrane</keyword>
<dbReference type="AlphaFoldDB" id="A0A2I5KRE3"/>
<proteinExistence type="predicted"/>
<feature type="transmembrane region" description="Helical" evidence="1">
    <location>
        <begin position="31"/>
        <end position="50"/>
    </location>
</feature>
<dbReference type="RefSeq" id="WP_099806573.1">
    <property type="nucleotide sequence ID" value="NZ_CP025043.1"/>
</dbReference>
<keyword evidence="1" id="KW-0812">Transmembrane</keyword>
<evidence type="ECO:0000313" key="2">
    <source>
        <dbReference type="EMBL" id="AUA19933.1"/>
    </source>
</evidence>
<feature type="transmembrane region" description="Helical" evidence="1">
    <location>
        <begin position="181"/>
        <end position="203"/>
    </location>
</feature>
<dbReference type="EMBL" id="CP025043">
    <property type="protein sequence ID" value="AUA19933.1"/>
    <property type="molecule type" value="Genomic_DNA"/>
</dbReference>
<reference evidence="2 3" key="1">
    <citation type="submission" date="2017-11" db="EMBL/GenBank/DDBJ databases">
        <title>Genome analysis of Streptococcus suis serotype chz stain ah681.</title>
        <authorList>
            <person name="Pan Z."/>
            <person name="Zhang Y."/>
            <person name="Ma J."/>
            <person name="Lu P."/>
            <person name="Zhu Y."/>
            <person name="Zhong X."/>
            <person name="Dong W."/>
            <person name="Lu C."/>
            <person name="Yao H."/>
        </authorList>
    </citation>
    <scope>NUCLEOTIDE SEQUENCE [LARGE SCALE GENOMIC DNA]</scope>
    <source>
        <strain evidence="2 3">AH681</strain>
    </source>
</reference>
<evidence type="ECO:0000256" key="1">
    <source>
        <dbReference type="SAM" id="Phobius"/>
    </source>
</evidence>
<organism evidence="2 3">
    <name type="scientific">Streptococcus suis</name>
    <dbReference type="NCBI Taxonomy" id="1307"/>
    <lineage>
        <taxon>Bacteria</taxon>
        <taxon>Bacillati</taxon>
        <taxon>Bacillota</taxon>
        <taxon>Bacilli</taxon>
        <taxon>Lactobacillales</taxon>
        <taxon>Streptococcaceae</taxon>
        <taxon>Streptococcus</taxon>
    </lineage>
</organism>